<dbReference type="HOGENOM" id="CLU_1941905_0_0_1"/>
<dbReference type="Proteomes" id="UP000026915">
    <property type="component" value="Chromosome 8"/>
</dbReference>
<dbReference type="InParanoid" id="A0A061FJL7"/>
<reference evidence="3 4" key="1">
    <citation type="journal article" date="2013" name="Genome Biol.">
        <title>The genome sequence of the most widely cultivated cacao type and its use to identify candidate genes regulating pod color.</title>
        <authorList>
            <person name="Motamayor J.C."/>
            <person name="Mockaitis K."/>
            <person name="Schmutz J."/>
            <person name="Haiminen N."/>
            <person name="Iii D.L."/>
            <person name="Cornejo O."/>
            <person name="Findley S.D."/>
            <person name="Zheng P."/>
            <person name="Utro F."/>
            <person name="Royaert S."/>
            <person name="Saski C."/>
            <person name="Jenkins J."/>
            <person name="Podicheti R."/>
            <person name="Zhao M."/>
            <person name="Scheffler B.E."/>
            <person name="Stack J.C."/>
            <person name="Feltus F.A."/>
            <person name="Mustiga G.M."/>
            <person name="Amores F."/>
            <person name="Phillips W."/>
            <person name="Marelli J.P."/>
            <person name="May G.D."/>
            <person name="Shapiro H."/>
            <person name="Ma J."/>
            <person name="Bustamante C.D."/>
            <person name="Schnell R.J."/>
            <person name="Main D."/>
            <person name="Gilbert D."/>
            <person name="Parida L."/>
            <person name="Kuhn D.N."/>
        </authorList>
    </citation>
    <scope>NUCLEOTIDE SEQUENCE [LARGE SCALE GENOMIC DNA]</scope>
    <source>
        <strain evidence="4">cv. Matina 1-6</strain>
    </source>
</reference>
<keyword evidence="2" id="KW-1133">Transmembrane helix</keyword>
<accession>A0A061FJL7</accession>
<proteinExistence type="predicted"/>
<feature type="transmembrane region" description="Helical" evidence="2">
    <location>
        <begin position="12"/>
        <end position="30"/>
    </location>
</feature>
<feature type="compositionally biased region" description="Basic residues" evidence="1">
    <location>
        <begin position="108"/>
        <end position="118"/>
    </location>
</feature>
<name>A0A061FJL7_THECC</name>
<evidence type="ECO:0000313" key="3">
    <source>
        <dbReference type="EMBL" id="EOY17256.1"/>
    </source>
</evidence>
<organism evidence="3 4">
    <name type="scientific">Theobroma cacao</name>
    <name type="common">Cacao</name>
    <name type="synonym">Cocoa</name>
    <dbReference type="NCBI Taxonomy" id="3641"/>
    <lineage>
        <taxon>Eukaryota</taxon>
        <taxon>Viridiplantae</taxon>
        <taxon>Streptophyta</taxon>
        <taxon>Embryophyta</taxon>
        <taxon>Tracheophyta</taxon>
        <taxon>Spermatophyta</taxon>
        <taxon>Magnoliopsida</taxon>
        <taxon>eudicotyledons</taxon>
        <taxon>Gunneridae</taxon>
        <taxon>Pentapetalae</taxon>
        <taxon>rosids</taxon>
        <taxon>malvids</taxon>
        <taxon>Malvales</taxon>
        <taxon>Malvaceae</taxon>
        <taxon>Byttnerioideae</taxon>
        <taxon>Theobroma</taxon>
    </lineage>
</organism>
<evidence type="ECO:0000256" key="2">
    <source>
        <dbReference type="SAM" id="Phobius"/>
    </source>
</evidence>
<evidence type="ECO:0000313" key="4">
    <source>
        <dbReference type="Proteomes" id="UP000026915"/>
    </source>
</evidence>
<gene>
    <name evidence="3" type="ORF">TCM_036400</name>
</gene>
<sequence length="130" mass="15797">MSKRCHVACHEGISCLFLVFSKTIVGLLNFEPKNSYKHNKLLMTTSKLLLLIIYCFYLFYFFPHYLLFYFFFFLHWTQAIDRRLFFLYSLDASYQSSVLKGKSEKREKEKKRGKKGEKRRKEIKAIYNYR</sequence>
<feature type="region of interest" description="Disordered" evidence="1">
    <location>
        <begin position="97"/>
        <end position="130"/>
    </location>
</feature>
<evidence type="ECO:0000256" key="1">
    <source>
        <dbReference type="SAM" id="MobiDB-lite"/>
    </source>
</evidence>
<dbReference type="Gramene" id="EOY17256">
    <property type="protein sequence ID" value="EOY17256"/>
    <property type="gene ID" value="TCM_036400"/>
</dbReference>
<protein>
    <submittedName>
        <fullName evidence="3">Uncharacterized protein</fullName>
    </submittedName>
</protein>
<dbReference type="EMBL" id="CM001886">
    <property type="protein sequence ID" value="EOY17256.1"/>
    <property type="molecule type" value="Genomic_DNA"/>
</dbReference>
<feature type="transmembrane region" description="Helical" evidence="2">
    <location>
        <begin position="50"/>
        <end position="74"/>
    </location>
</feature>
<dbReference type="AlphaFoldDB" id="A0A061FJL7"/>
<keyword evidence="2" id="KW-0472">Membrane</keyword>
<keyword evidence="2" id="KW-0812">Transmembrane</keyword>
<keyword evidence="4" id="KW-1185">Reference proteome</keyword>